<dbReference type="SUPFAM" id="SSF46785">
    <property type="entry name" value="Winged helix' DNA-binding domain"/>
    <property type="match status" value="1"/>
</dbReference>
<proteinExistence type="inferred from homology"/>
<gene>
    <name evidence="6" type="ORF">EDC64_11174</name>
</gene>
<dbReference type="PANTHER" id="PTHR30537:SF74">
    <property type="entry name" value="HTH-TYPE TRANSCRIPTIONAL REGULATOR TRPI"/>
    <property type="match status" value="1"/>
</dbReference>
<dbReference type="PANTHER" id="PTHR30537">
    <property type="entry name" value="HTH-TYPE TRANSCRIPTIONAL REGULATOR"/>
    <property type="match status" value="1"/>
</dbReference>
<comment type="caution">
    <text evidence="6">The sequence shown here is derived from an EMBL/GenBank/DDBJ whole genome shotgun (WGS) entry which is preliminary data.</text>
</comment>
<name>A0A4R3LR04_9HYPH</name>
<evidence type="ECO:0000256" key="4">
    <source>
        <dbReference type="ARBA" id="ARBA00023163"/>
    </source>
</evidence>
<dbReference type="InterPro" id="IPR005119">
    <property type="entry name" value="LysR_subst-bd"/>
</dbReference>
<keyword evidence="4" id="KW-0804">Transcription</keyword>
<dbReference type="Proteomes" id="UP000294664">
    <property type="component" value="Unassembled WGS sequence"/>
</dbReference>
<keyword evidence="2" id="KW-0805">Transcription regulation</keyword>
<dbReference type="InterPro" id="IPR036388">
    <property type="entry name" value="WH-like_DNA-bd_sf"/>
</dbReference>
<dbReference type="Pfam" id="PF03466">
    <property type="entry name" value="LysR_substrate"/>
    <property type="match status" value="1"/>
</dbReference>
<dbReference type="GO" id="GO:0003700">
    <property type="term" value="F:DNA-binding transcription factor activity"/>
    <property type="evidence" value="ECO:0007669"/>
    <property type="project" value="InterPro"/>
</dbReference>
<accession>A0A4R3LR04</accession>
<evidence type="ECO:0000313" key="6">
    <source>
        <dbReference type="EMBL" id="TCT02902.1"/>
    </source>
</evidence>
<evidence type="ECO:0000256" key="2">
    <source>
        <dbReference type="ARBA" id="ARBA00023015"/>
    </source>
</evidence>
<dbReference type="OrthoDB" id="9807765at2"/>
<evidence type="ECO:0000256" key="1">
    <source>
        <dbReference type="ARBA" id="ARBA00009437"/>
    </source>
</evidence>
<organism evidence="6 7">
    <name type="scientific">Aquabacter spiritensis</name>
    <dbReference type="NCBI Taxonomy" id="933073"/>
    <lineage>
        <taxon>Bacteria</taxon>
        <taxon>Pseudomonadati</taxon>
        <taxon>Pseudomonadota</taxon>
        <taxon>Alphaproteobacteria</taxon>
        <taxon>Hyphomicrobiales</taxon>
        <taxon>Xanthobacteraceae</taxon>
        <taxon>Aquabacter</taxon>
    </lineage>
</organism>
<dbReference type="Gene3D" id="1.10.10.10">
    <property type="entry name" value="Winged helix-like DNA-binding domain superfamily/Winged helix DNA-binding domain"/>
    <property type="match status" value="1"/>
</dbReference>
<keyword evidence="7" id="KW-1185">Reference proteome</keyword>
<reference evidence="6 7" key="1">
    <citation type="submission" date="2019-03" db="EMBL/GenBank/DDBJ databases">
        <title>Genomic Encyclopedia of Type Strains, Phase IV (KMG-IV): sequencing the most valuable type-strain genomes for metagenomic binning, comparative biology and taxonomic classification.</title>
        <authorList>
            <person name="Goeker M."/>
        </authorList>
    </citation>
    <scope>NUCLEOTIDE SEQUENCE [LARGE SCALE GENOMIC DNA]</scope>
    <source>
        <strain evidence="6 7">DSM 9035</strain>
    </source>
</reference>
<dbReference type="InterPro" id="IPR000847">
    <property type="entry name" value="LysR_HTH_N"/>
</dbReference>
<evidence type="ECO:0000313" key="7">
    <source>
        <dbReference type="Proteomes" id="UP000294664"/>
    </source>
</evidence>
<dbReference type="PROSITE" id="PS50931">
    <property type="entry name" value="HTH_LYSR"/>
    <property type="match status" value="1"/>
</dbReference>
<dbReference type="CDD" id="cd08432">
    <property type="entry name" value="PBP2_GcdR_TrpI_HvrB_AmpR_like"/>
    <property type="match status" value="1"/>
</dbReference>
<dbReference type="EMBL" id="SMAI01000011">
    <property type="protein sequence ID" value="TCT02902.1"/>
    <property type="molecule type" value="Genomic_DNA"/>
</dbReference>
<dbReference type="GO" id="GO:0043565">
    <property type="term" value="F:sequence-specific DNA binding"/>
    <property type="evidence" value="ECO:0007669"/>
    <property type="project" value="TreeGrafter"/>
</dbReference>
<dbReference type="PRINTS" id="PR00039">
    <property type="entry name" value="HTHLYSR"/>
</dbReference>
<dbReference type="InterPro" id="IPR036390">
    <property type="entry name" value="WH_DNA-bd_sf"/>
</dbReference>
<evidence type="ECO:0000259" key="5">
    <source>
        <dbReference type="PROSITE" id="PS50931"/>
    </source>
</evidence>
<dbReference type="InterPro" id="IPR058163">
    <property type="entry name" value="LysR-type_TF_proteobact-type"/>
</dbReference>
<sequence length="298" mass="32057">MTYRLPPLNALRLFEAAGRHLSFKQAADELHVTPSAVSHAIQGLEAWLGVELFRRGPRSLALTEAGEAYLPTVRSALAQLAAASARLPGRAPRRLVVSVAPTFGLRWLIPRLARFQAGHPDIEITLDTSRRRVDLARDGIDAAIRMGRGDWPDVAQDLLVSETLVPVCAPSLAPQIAGPGDLAGAPLLHVVNVAEDWAAWAVGAGLTPDRLDLNRGQKFDNIHIALEVAARGGGIAVGRLPLMQDDIAAGRLVGVAGPPVPAVTGYWLVTERESRQRPEIAAFRTWLRRELAPDQDAA</sequence>
<keyword evidence="3 6" id="KW-0238">DNA-binding</keyword>
<comment type="similarity">
    <text evidence="1">Belongs to the LysR transcriptional regulatory family.</text>
</comment>
<dbReference type="RefSeq" id="WP_132033359.1">
    <property type="nucleotide sequence ID" value="NZ_SMAI01000011.1"/>
</dbReference>
<dbReference type="AlphaFoldDB" id="A0A4R3LR04"/>
<dbReference type="GO" id="GO:0006351">
    <property type="term" value="P:DNA-templated transcription"/>
    <property type="evidence" value="ECO:0007669"/>
    <property type="project" value="TreeGrafter"/>
</dbReference>
<dbReference type="NCBIfam" id="NF008352">
    <property type="entry name" value="PRK11139.1"/>
    <property type="match status" value="1"/>
</dbReference>
<evidence type="ECO:0000256" key="3">
    <source>
        <dbReference type="ARBA" id="ARBA00023125"/>
    </source>
</evidence>
<protein>
    <submittedName>
        <fullName evidence="6">DNA-binding transcriptional LysR family regulator</fullName>
    </submittedName>
</protein>
<feature type="domain" description="HTH lysR-type" evidence="5">
    <location>
        <begin position="6"/>
        <end position="63"/>
    </location>
</feature>
<dbReference type="Pfam" id="PF00126">
    <property type="entry name" value="HTH_1"/>
    <property type="match status" value="1"/>
</dbReference>
<dbReference type="FunFam" id="1.10.10.10:FF:000038">
    <property type="entry name" value="Glycine cleavage system transcriptional activator"/>
    <property type="match status" value="1"/>
</dbReference>
<dbReference type="SUPFAM" id="SSF53850">
    <property type="entry name" value="Periplasmic binding protein-like II"/>
    <property type="match status" value="1"/>
</dbReference>
<dbReference type="Gene3D" id="3.40.190.10">
    <property type="entry name" value="Periplasmic binding protein-like II"/>
    <property type="match status" value="2"/>
</dbReference>